<evidence type="ECO:0000256" key="1">
    <source>
        <dbReference type="SAM" id="Phobius"/>
    </source>
</evidence>
<keyword evidence="4" id="KW-1185">Reference proteome</keyword>
<evidence type="ECO:0000313" key="5">
    <source>
        <dbReference type="Proteomes" id="UP000414364"/>
    </source>
</evidence>
<dbReference type="OrthoDB" id="2272215at2"/>
<keyword evidence="1" id="KW-1133">Transmembrane helix</keyword>
<proteinExistence type="predicted"/>
<dbReference type="AlphaFoldDB" id="A0A5P0ZR23"/>
<feature type="transmembrane region" description="Helical" evidence="1">
    <location>
        <begin position="267"/>
        <end position="290"/>
    </location>
</feature>
<organism evidence="2 5">
    <name type="scientific">Companilactobacillus halodurans</name>
    <dbReference type="NCBI Taxonomy" id="2584183"/>
    <lineage>
        <taxon>Bacteria</taxon>
        <taxon>Bacillati</taxon>
        <taxon>Bacillota</taxon>
        <taxon>Bacilli</taxon>
        <taxon>Lactobacillales</taxon>
        <taxon>Lactobacillaceae</taxon>
        <taxon>Companilactobacillus</taxon>
    </lineage>
</organism>
<comment type="caution">
    <text evidence="2">The sequence shown here is derived from an EMBL/GenBank/DDBJ whole genome shotgun (WGS) entry which is preliminary data.</text>
</comment>
<feature type="transmembrane region" description="Helical" evidence="1">
    <location>
        <begin position="227"/>
        <end position="246"/>
    </location>
</feature>
<dbReference type="EMBL" id="VDFP01000015">
    <property type="protein sequence ID" value="MQS76331.1"/>
    <property type="molecule type" value="Genomic_DNA"/>
</dbReference>
<dbReference type="EMBL" id="VDFO01000039">
    <property type="protein sequence ID" value="MQS98185.1"/>
    <property type="molecule type" value="Genomic_DNA"/>
</dbReference>
<feature type="transmembrane region" description="Helical" evidence="1">
    <location>
        <begin position="130"/>
        <end position="149"/>
    </location>
</feature>
<feature type="transmembrane region" description="Helical" evidence="1">
    <location>
        <begin position="89"/>
        <end position="118"/>
    </location>
</feature>
<dbReference type="Proteomes" id="UP000371423">
    <property type="component" value="Unassembled WGS sequence"/>
</dbReference>
<reference evidence="4 5" key="1">
    <citation type="journal article" date="2019" name="Syst. Appl. Microbiol.">
        <title>Polyphasic characterization of two novel Lactobacillus spp. isolated from blown salami packages: Description of Lactobacillus halodurans sp. nov. and Lactobacillus salsicarnum sp. nov.</title>
        <authorList>
            <person name="Schuster J.A."/>
            <person name="Klingl A."/>
            <person name="Vogel R.F."/>
            <person name="Ehrmann M.A."/>
        </authorList>
    </citation>
    <scope>NUCLEOTIDE SEQUENCE [LARGE SCALE GENOMIC DNA]</scope>
    <source>
        <strain evidence="3 4">TMW 1.1920</strain>
        <strain evidence="2 5">TMW 1.2172</strain>
    </source>
</reference>
<protein>
    <recommendedName>
        <fullName evidence="6">Energy-coupling factor transporter transmembrane protein EcfT</fullName>
    </recommendedName>
</protein>
<keyword evidence="1" id="KW-0472">Membrane</keyword>
<accession>A0A5P0ZR23</accession>
<evidence type="ECO:0000313" key="3">
    <source>
        <dbReference type="EMBL" id="MQS98185.1"/>
    </source>
</evidence>
<gene>
    <name evidence="3" type="ORF">FHL05_09865</name>
    <name evidence="2" type="ORF">FHL06_08055</name>
</gene>
<dbReference type="RefSeq" id="WP_153385726.1">
    <property type="nucleotide sequence ID" value="NZ_VDFO01000039.1"/>
</dbReference>
<dbReference type="Proteomes" id="UP000414364">
    <property type="component" value="Unassembled WGS sequence"/>
</dbReference>
<evidence type="ECO:0008006" key="6">
    <source>
        <dbReference type="Google" id="ProtNLM"/>
    </source>
</evidence>
<sequence length="310" mass="35724">MNKLIEYFKNNISSLIMFVYLINIILIALLYNNPIISLVILLALVGMSWLTRRGKFLAYFKFSISIFIITMAFNLIINQRGQDVLLRLPFIVISTASLVNAITLGLSFVNLLWTFYLYDAFVKTKVIFEILSYFFKSIAIIFMLTIKFIPRIVGIFKESKNLRRFRSNQINQKLNLLNKIRQTIDLNETVLDKAMASFMGVSDTLVLKGYEKRSKKVGHFIFNANDWSILLIIIFSLIFNISMSALDKGKIDFGSGNLQVSFGKNDWWIIIVNIIIILLPLLTGGVHYLWWKFYGAKTTVSNTTTAKNYR</sequence>
<evidence type="ECO:0000313" key="2">
    <source>
        <dbReference type="EMBL" id="MQS76331.1"/>
    </source>
</evidence>
<name>A0A5P0ZR23_9LACO</name>
<evidence type="ECO:0000313" key="4">
    <source>
        <dbReference type="Proteomes" id="UP000371423"/>
    </source>
</evidence>
<feature type="transmembrane region" description="Helical" evidence="1">
    <location>
        <begin position="58"/>
        <end position="77"/>
    </location>
</feature>
<keyword evidence="1" id="KW-0812">Transmembrane</keyword>